<dbReference type="InterPro" id="IPR019191">
    <property type="entry name" value="Essential_protein_Yae1_N"/>
</dbReference>
<feature type="compositionally biased region" description="Pro residues" evidence="5">
    <location>
        <begin position="129"/>
        <end position="140"/>
    </location>
</feature>
<name>A0A6B2LMA7_9EUKA</name>
<keyword evidence="4" id="KW-0539">Nucleus</keyword>
<dbReference type="EMBL" id="GIBP01009320">
    <property type="protein sequence ID" value="NDV38289.1"/>
    <property type="molecule type" value="Transcribed_RNA"/>
</dbReference>
<comment type="subcellular location">
    <subcellularLocation>
        <location evidence="2">Cytoplasm</location>
    </subcellularLocation>
    <subcellularLocation>
        <location evidence="1">Nucleus</location>
    </subcellularLocation>
</comment>
<keyword evidence="3" id="KW-0963">Cytoplasm</keyword>
<proteinExistence type="predicted"/>
<evidence type="ECO:0000256" key="3">
    <source>
        <dbReference type="ARBA" id="ARBA00022490"/>
    </source>
</evidence>
<protein>
    <recommendedName>
        <fullName evidence="6">Essential protein Yae1 N-terminal domain-containing protein</fullName>
    </recommendedName>
</protein>
<evidence type="ECO:0000256" key="1">
    <source>
        <dbReference type="ARBA" id="ARBA00004123"/>
    </source>
</evidence>
<dbReference type="GO" id="GO:0005737">
    <property type="term" value="C:cytoplasm"/>
    <property type="evidence" value="ECO:0007669"/>
    <property type="project" value="UniProtKB-SubCell"/>
</dbReference>
<evidence type="ECO:0000259" key="6">
    <source>
        <dbReference type="Pfam" id="PF09811"/>
    </source>
</evidence>
<feature type="domain" description="Essential protein Yae1 N-terminal" evidence="6">
    <location>
        <begin position="9"/>
        <end position="47"/>
    </location>
</feature>
<evidence type="ECO:0000256" key="2">
    <source>
        <dbReference type="ARBA" id="ARBA00004496"/>
    </source>
</evidence>
<evidence type="ECO:0000256" key="4">
    <source>
        <dbReference type="ARBA" id="ARBA00023242"/>
    </source>
</evidence>
<evidence type="ECO:0000313" key="7">
    <source>
        <dbReference type="EMBL" id="NDV38289.1"/>
    </source>
</evidence>
<dbReference type="InterPro" id="IPR038881">
    <property type="entry name" value="Yae1-like"/>
</dbReference>
<dbReference type="Pfam" id="PF09811">
    <property type="entry name" value="Yae1_N"/>
    <property type="match status" value="1"/>
</dbReference>
<dbReference type="PANTHER" id="PTHR18829:SF0">
    <property type="entry name" value="PROTEIN YAE1 HOMOLOG"/>
    <property type="match status" value="1"/>
</dbReference>
<sequence>MQENYRNIGYRDGLAIGKALDAQNYFNEGYEEGAPIGFKWGQLAGIVSSLNLFYANREDVPQPLKKSIDDLHQTLVDQSQQHSNRAYFLNNSNPQTIQQFSQQLEQLTSNLQLPPPHYLSPSFHQTPTPNQPSLPNPNHT</sequence>
<dbReference type="PANTHER" id="PTHR18829">
    <property type="entry name" value="PROTEIN YAE1 HOMOLOG"/>
    <property type="match status" value="1"/>
</dbReference>
<accession>A0A6B2LMA7</accession>
<feature type="region of interest" description="Disordered" evidence="5">
    <location>
        <begin position="111"/>
        <end position="140"/>
    </location>
</feature>
<reference evidence="7" key="1">
    <citation type="journal article" date="2020" name="J. Eukaryot. Microbiol.">
        <title>De novo Sequencing, Assembly and Annotation of the Transcriptome for the Free-Living Testate Amoeba Arcella intermedia.</title>
        <authorList>
            <person name="Ribeiro G.M."/>
            <person name="Porfirio-Sousa A.L."/>
            <person name="Maurer-Alcala X.X."/>
            <person name="Katz L.A."/>
            <person name="Lahr D.J.G."/>
        </authorList>
    </citation>
    <scope>NUCLEOTIDE SEQUENCE</scope>
</reference>
<organism evidence="7">
    <name type="scientific">Arcella intermedia</name>
    <dbReference type="NCBI Taxonomy" id="1963864"/>
    <lineage>
        <taxon>Eukaryota</taxon>
        <taxon>Amoebozoa</taxon>
        <taxon>Tubulinea</taxon>
        <taxon>Elardia</taxon>
        <taxon>Arcellinida</taxon>
        <taxon>Sphaerothecina</taxon>
        <taxon>Arcellidae</taxon>
        <taxon>Arcella</taxon>
    </lineage>
</organism>
<dbReference type="AlphaFoldDB" id="A0A6B2LMA7"/>
<dbReference type="GO" id="GO:0005634">
    <property type="term" value="C:nucleus"/>
    <property type="evidence" value="ECO:0007669"/>
    <property type="project" value="UniProtKB-SubCell"/>
</dbReference>
<evidence type="ECO:0000256" key="5">
    <source>
        <dbReference type="SAM" id="MobiDB-lite"/>
    </source>
</evidence>